<protein>
    <submittedName>
        <fullName evidence="2">Heavy-metal-associated domain-containing protein</fullName>
    </submittedName>
</protein>
<accession>A0AAW7DQF8</accession>
<dbReference type="CDD" id="cd00371">
    <property type="entry name" value="HMA"/>
    <property type="match status" value="1"/>
</dbReference>
<dbReference type="PROSITE" id="PS50846">
    <property type="entry name" value="HMA_2"/>
    <property type="match status" value="1"/>
</dbReference>
<sequence>MTTFNVADMTCGHCEKVIRQAFATQLPQAVVSIDLAKHQVTVEGVTAEQAQAVIKEEGYTPELAV</sequence>
<reference evidence="2" key="2">
    <citation type="journal article" date="2022" name="Sci. Total Environ.">
        <title>Prevalence, transmission, and molecular epidemiology of tet(X)-positive bacteria among humans, animals, and environmental niches in China: An epidemiological, and genomic-based study.</title>
        <authorList>
            <person name="Dong N."/>
            <person name="Zeng Y."/>
            <person name="Cai C."/>
            <person name="Sun C."/>
            <person name="Lu J."/>
            <person name="Liu C."/>
            <person name="Zhou H."/>
            <person name="Sun Q."/>
            <person name="Shu L."/>
            <person name="Wang H."/>
            <person name="Wang Y."/>
            <person name="Wang S."/>
            <person name="Wu C."/>
            <person name="Chan E.W."/>
            <person name="Chen G."/>
            <person name="Shen Z."/>
            <person name="Chen S."/>
            <person name="Zhang R."/>
        </authorList>
    </citation>
    <scope>NUCLEOTIDE SEQUENCE</scope>
    <source>
        <strain evidence="2">DF46-2-2</strain>
    </source>
</reference>
<feature type="domain" description="HMA" evidence="1">
    <location>
        <begin position="1"/>
        <end position="62"/>
    </location>
</feature>
<dbReference type="InterPro" id="IPR006121">
    <property type="entry name" value="HMA_dom"/>
</dbReference>
<name>A0AAW7DQF8_9GAMM</name>
<dbReference type="SUPFAM" id="SSF55008">
    <property type="entry name" value="HMA, heavy metal-associated domain"/>
    <property type="match status" value="1"/>
</dbReference>
<dbReference type="RefSeq" id="WP_053108263.1">
    <property type="nucleotide sequence ID" value="NZ_CP012364.1"/>
</dbReference>
<dbReference type="GO" id="GO:0046872">
    <property type="term" value="F:metal ion binding"/>
    <property type="evidence" value="ECO:0007669"/>
    <property type="project" value="InterPro"/>
</dbReference>
<proteinExistence type="predicted"/>
<dbReference type="AlphaFoldDB" id="A0AAW7DQF8"/>
<evidence type="ECO:0000259" key="1">
    <source>
        <dbReference type="PROSITE" id="PS50846"/>
    </source>
</evidence>
<evidence type="ECO:0000313" key="3">
    <source>
        <dbReference type="Proteomes" id="UP001173465"/>
    </source>
</evidence>
<reference evidence="2" key="1">
    <citation type="submission" date="2020-06" db="EMBL/GenBank/DDBJ databases">
        <authorList>
            <person name="Dong N."/>
        </authorList>
    </citation>
    <scope>NUCLEOTIDE SEQUENCE</scope>
    <source>
        <strain evidence="2">DF46-2-2</strain>
    </source>
</reference>
<dbReference type="Proteomes" id="UP001173465">
    <property type="component" value="Unassembled WGS sequence"/>
</dbReference>
<dbReference type="Pfam" id="PF00403">
    <property type="entry name" value="HMA"/>
    <property type="match status" value="1"/>
</dbReference>
<gene>
    <name evidence="2" type="ORF">HX099_05215</name>
</gene>
<dbReference type="EMBL" id="JACANB010000002">
    <property type="protein sequence ID" value="MDM1696066.1"/>
    <property type="molecule type" value="Genomic_DNA"/>
</dbReference>
<organism evidence="2 3">
    <name type="scientific">Thiopseudomonas alkaliphila</name>
    <dbReference type="NCBI Taxonomy" id="1697053"/>
    <lineage>
        <taxon>Bacteria</taxon>
        <taxon>Pseudomonadati</taxon>
        <taxon>Pseudomonadota</taxon>
        <taxon>Gammaproteobacteria</taxon>
        <taxon>Pseudomonadales</taxon>
        <taxon>Pseudomonadaceae</taxon>
        <taxon>Thiopseudomonas</taxon>
    </lineage>
</organism>
<dbReference type="InterPro" id="IPR036163">
    <property type="entry name" value="HMA_dom_sf"/>
</dbReference>
<comment type="caution">
    <text evidence="2">The sequence shown here is derived from an EMBL/GenBank/DDBJ whole genome shotgun (WGS) entry which is preliminary data.</text>
</comment>
<dbReference type="Gene3D" id="3.30.70.100">
    <property type="match status" value="1"/>
</dbReference>
<evidence type="ECO:0000313" key="2">
    <source>
        <dbReference type="EMBL" id="MDM1696066.1"/>
    </source>
</evidence>